<evidence type="ECO:0000256" key="1">
    <source>
        <dbReference type="SAM" id="MobiDB-lite"/>
    </source>
</evidence>
<sequence>MKIKCNETVSIARTDDRSKPNVQLYKDKMMHVSDAIASTAIRLGFATKCDEPKENKVEDIIEEKMIDTSHKNKMMKQEYKNKDNGTKKGKKGL</sequence>
<reference evidence="2" key="1">
    <citation type="journal article" date="2015" name="Nature">
        <title>Complex archaea that bridge the gap between prokaryotes and eukaryotes.</title>
        <authorList>
            <person name="Spang A."/>
            <person name="Saw J.H."/>
            <person name="Jorgensen S.L."/>
            <person name="Zaremba-Niedzwiedzka K."/>
            <person name="Martijn J."/>
            <person name="Lind A.E."/>
            <person name="van Eijk R."/>
            <person name="Schleper C."/>
            <person name="Guy L."/>
            <person name="Ettema T.J."/>
        </authorList>
    </citation>
    <scope>NUCLEOTIDE SEQUENCE</scope>
</reference>
<dbReference type="EMBL" id="LAZR01008738">
    <property type="protein sequence ID" value="KKM76836.1"/>
    <property type="molecule type" value="Genomic_DNA"/>
</dbReference>
<proteinExistence type="predicted"/>
<accession>A0A0F9KPZ2</accession>
<name>A0A0F9KPZ2_9ZZZZ</name>
<protein>
    <submittedName>
        <fullName evidence="2">Uncharacterized protein</fullName>
    </submittedName>
</protein>
<evidence type="ECO:0000313" key="2">
    <source>
        <dbReference type="EMBL" id="KKM76836.1"/>
    </source>
</evidence>
<comment type="caution">
    <text evidence="2">The sequence shown here is derived from an EMBL/GenBank/DDBJ whole genome shotgun (WGS) entry which is preliminary data.</text>
</comment>
<organism evidence="2">
    <name type="scientific">marine sediment metagenome</name>
    <dbReference type="NCBI Taxonomy" id="412755"/>
    <lineage>
        <taxon>unclassified sequences</taxon>
        <taxon>metagenomes</taxon>
        <taxon>ecological metagenomes</taxon>
    </lineage>
</organism>
<feature type="compositionally biased region" description="Basic and acidic residues" evidence="1">
    <location>
        <begin position="68"/>
        <end position="86"/>
    </location>
</feature>
<dbReference type="AlphaFoldDB" id="A0A0F9KPZ2"/>
<feature type="region of interest" description="Disordered" evidence="1">
    <location>
        <begin position="68"/>
        <end position="93"/>
    </location>
</feature>
<gene>
    <name evidence="2" type="ORF">LCGC14_1376130</name>
</gene>